<evidence type="ECO:0000313" key="2">
    <source>
        <dbReference type="Proteomes" id="UP001732700"/>
    </source>
</evidence>
<reference evidence="1" key="2">
    <citation type="submission" date="2025-09" db="UniProtKB">
        <authorList>
            <consortium name="EnsemblPlants"/>
        </authorList>
    </citation>
    <scope>IDENTIFICATION</scope>
</reference>
<name>A0ACD5ZSS4_AVESA</name>
<dbReference type="Proteomes" id="UP001732700">
    <property type="component" value="Chromosome 7A"/>
</dbReference>
<sequence>MCLQYRSSCHLKLIWGRMMPSCLRKKELGQRIAGIEEVRQFTLEEIMYQQSSWEMGAIEGTPARRYSPKVCPLNSDFSSESNSLVISDSISVSRASLRSRNSTARRVSFRSPHEYDVFIIPATRDSDDDDSSDGEQRSI</sequence>
<proteinExistence type="predicted"/>
<accession>A0ACD5ZSS4</accession>
<protein>
    <submittedName>
        <fullName evidence="1">Uncharacterized protein</fullName>
    </submittedName>
</protein>
<organism evidence="1 2">
    <name type="scientific">Avena sativa</name>
    <name type="common">Oat</name>
    <dbReference type="NCBI Taxonomy" id="4498"/>
    <lineage>
        <taxon>Eukaryota</taxon>
        <taxon>Viridiplantae</taxon>
        <taxon>Streptophyta</taxon>
        <taxon>Embryophyta</taxon>
        <taxon>Tracheophyta</taxon>
        <taxon>Spermatophyta</taxon>
        <taxon>Magnoliopsida</taxon>
        <taxon>Liliopsida</taxon>
        <taxon>Poales</taxon>
        <taxon>Poaceae</taxon>
        <taxon>BOP clade</taxon>
        <taxon>Pooideae</taxon>
        <taxon>Poodae</taxon>
        <taxon>Poeae</taxon>
        <taxon>Poeae Chloroplast Group 1 (Aveneae type)</taxon>
        <taxon>Aveninae</taxon>
        <taxon>Avena</taxon>
    </lineage>
</organism>
<dbReference type="EnsemblPlants" id="AVESA.00010b.r2.7AG1217260.1">
    <property type="protein sequence ID" value="AVESA.00010b.r2.7AG1217260.1.CDS.1"/>
    <property type="gene ID" value="AVESA.00010b.r2.7AG1217260"/>
</dbReference>
<evidence type="ECO:0000313" key="1">
    <source>
        <dbReference type="EnsemblPlants" id="AVESA.00010b.r2.7AG1217260.1.CDS.1"/>
    </source>
</evidence>
<keyword evidence="2" id="KW-1185">Reference proteome</keyword>
<reference evidence="1" key="1">
    <citation type="submission" date="2021-05" db="EMBL/GenBank/DDBJ databases">
        <authorList>
            <person name="Scholz U."/>
            <person name="Mascher M."/>
            <person name="Fiebig A."/>
        </authorList>
    </citation>
    <scope>NUCLEOTIDE SEQUENCE [LARGE SCALE GENOMIC DNA]</scope>
</reference>